<organism evidence="3 4">
    <name type="scientific">Purpureocillium lilacinum</name>
    <name type="common">Paecilomyces lilacinus</name>
    <dbReference type="NCBI Taxonomy" id="33203"/>
    <lineage>
        <taxon>Eukaryota</taxon>
        <taxon>Fungi</taxon>
        <taxon>Dikarya</taxon>
        <taxon>Ascomycota</taxon>
        <taxon>Pezizomycotina</taxon>
        <taxon>Sordariomycetes</taxon>
        <taxon>Hypocreomycetidae</taxon>
        <taxon>Hypocreales</taxon>
        <taxon>Ophiocordycipitaceae</taxon>
        <taxon>Purpureocillium</taxon>
    </lineage>
</organism>
<reference evidence="3 4" key="1">
    <citation type="submission" date="2016-01" db="EMBL/GenBank/DDBJ databases">
        <title>Biosynthesis of antibiotic leucinostatins and their inhibition on Phytophthora in bio-control Purpureocillium lilacinum.</title>
        <authorList>
            <person name="Wang G."/>
            <person name="Liu Z."/>
            <person name="Lin R."/>
            <person name="Li E."/>
            <person name="Mao Z."/>
            <person name="Ling J."/>
            <person name="Yin W."/>
            <person name="Xie B."/>
        </authorList>
    </citation>
    <scope>NUCLEOTIDE SEQUENCE [LARGE SCALE GENOMIC DNA]</scope>
    <source>
        <strain evidence="3">PLBJ-1</strain>
    </source>
</reference>
<reference evidence="2 5" key="3">
    <citation type="journal article" date="2024" name="Microbiol. Resour. Announc.">
        <title>Genome annotations for the ascomycete fungi Trichoderma harzianum, Trichoderma aggressivum, and Purpureocillium lilacinum.</title>
        <authorList>
            <person name="Beijen E.P.W."/>
            <person name="Ohm R.A."/>
        </authorList>
    </citation>
    <scope>NUCLEOTIDE SEQUENCE [LARGE SCALE GENOMIC DNA]</scope>
    <source>
        <strain evidence="2 5">CBS 150709</strain>
    </source>
</reference>
<sequence length="422" mass="47305">MTTPTQVQDLRKVISPEHPNADIEIAWRLQHVPPFETDMSGDGELWAQTSGLDCLAQVLRHIFSREGSQGFGKLLKNEAAMANENANPILKYAWQTFERDPSLSERAQMAAATAAKMAVLEELFSGEEQPHGHQFMDLCQSPVMGETFWLDERFKAWTVVLRQRPSGEWVTAKWKDRSGEGRAGCLRFDPEKQPWHSLQGFINGKLGEAAAAEETSENRLLHISAWPRVMRVLYTPKAEGRLRFSQLRSFEMPYVAPEVAVESLALTGKAPVQAYLRYTLMAVVRLGDQESDPDYVRTYDAHGHQIALSYRPASFVNDSWSVEDSCANKYMLFYGPGEAGTFPHACPPEVAIRPPPFEKELDEELGDIWQIMKAGPPPSARQRPQAGFNPPTSRGPHGPDGRPPPTAPRAMLERRGTRARKT</sequence>
<evidence type="ECO:0000256" key="1">
    <source>
        <dbReference type="SAM" id="MobiDB-lite"/>
    </source>
</evidence>
<evidence type="ECO:0000313" key="5">
    <source>
        <dbReference type="Proteomes" id="UP001287286"/>
    </source>
</evidence>
<comment type="caution">
    <text evidence="3">The sequence shown here is derived from an EMBL/GenBank/DDBJ whole genome shotgun (WGS) entry which is preliminary data.</text>
</comment>
<dbReference type="Proteomes" id="UP000078240">
    <property type="component" value="Unassembled WGS sequence"/>
</dbReference>
<dbReference type="EMBL" id="JAWRVI010000003">
    <property type="protein sequence ID" value="KAK4094331.1"/>
    <property type="molecule type" value="Genomic_DNA"/>
</dbReference>
<evidence type="ECO:0000313" key="2">
    <source>
        <dbReference type="EMBL" id="KAK4094331.1"/>
    </source>
</evidence>
<accession>A0A179GGQ9</accession>
<reference evidence="2" key="2">
    <citation type="submission" date="2023-11" db="EMBL/GenBank/DDBJ databases">
        <authorList>
            <person name="Beijen E."/>
            <person name="Ohm R.A."/>
        </authorList>
    </citation>
    <scope>NUCLEOTIDE SEQUENCE</scope>
    <source>
        <strain evidence="2">CBS 150709</strain>
    </source>
</reference>
<protein>
    <submittedName>
        <fullName evidence="3">Uncharacterized protein</fullName>
    </submittedName>
</protein>
<dbReference type="EMBL" id="LSBH01000007">
    <property type="protein sequence ID" value="OAQ76561.1"/>
    <property type="molecule type" value="Genomic_DNA"/>
</dbReference>
<dbReference type="Proteomes" id="UP001287286">
    <property type="component" value="Unassembled WGS sequence"/>
</dbReference>
<name>A0A179GGQ9_PURLI</name>
<feature type="region of interest" description="Disordered" evidence="1">
    <location>
        <begin position="372"/>
        <end position="422"/>
    </location>
</feature>
<gene>
    <name evidence="2" type="ORF">Purlil1_936</name>
    <name evidence="3" type="ORF">VFPBJ_08921</name>
</gene>
<keyword evidence="5" id="KW-1185">Reference proteome</keyword>
<evidence type="ECO:0000313" key="4">
    <source>
        <dbReference type="Proteomes" id="UP000078240"/>
    </source>
</evidence>
<dbReference type="AlphaFoldDB" id="A0A179GGQ9"/>
<evidence type="ECO:0000313" key="3">
    <source>
        <dbReference type="EMBL" id="OAQ76561.1"/>
    </source>
</evidence>
<proteinExistence type="predicted"/>